<dbReference type="EMBL" id="JACJTE010000002">
    <property type="protein sequence ID" value="MBD2559440.1"/>
    <property type="molecule type" value="Genomic_DNA"/>
</dbReference>
<evidence type="ECO:0000313" key="2">
    <source>
        <dbReference type="Proteomes" id="UP000604661"/>
    </source>
</evidence>
<reference evidence="1 2" key="1">
    <citation type="journal article" date="2020" name="ISME J.">
        <title>Comparative genomics reveals insights into cyanobacterial evolution and habitat adaptation.</title>
        <authorList>
            <person name="Chen M.Y."/>
            <person name="Teng W.K."/>
            <person name="Zhao L."/>
            <person name="Hu C.X."/>
            <person name="Zhou Y.K."/>
            <person name="Han B.P."/>
            <person name="Song L.R."/>
            <person name="Shu W.S."/>
        </authorList>
    </citation>
    <scope>NUCLEOTIDE SEQUENCE [LARGE SCALE GENOMIC DNA]</scope>
    <source>
        <strain evidence="1 2">FACHB-391</strain>
    </source>
</reference>
<name>A0ABR8ENY8_NOSLI</name>
<evidence type="ECO:0000313" key="1">
    <source>
        <dbReference type="EMBL" id="MBD2559440.1"/>
    </source>
</evidence>
<dbReference type="InterPro" id="IPR020346">
    <property type="entry name" value="Uncharacterised_15.3kDa"/>
</dbReference>
<dbReference type="Pfam" id="PF17265">
    <property type="entry name" value="DUF5331"/>
    <property type="match status" value="1"/>
</dbReference>
<accession>A0ABR8ENY8</accession>
<keyword evidence="2" id="KW-1185">Reference proteome</keyword>
<gene>
    <name evidence="1" type="ORF">H6G95_02115</name>
</gene>
<dbReference type="RefSeq" id="WP_190891345.1">
    <property type="nucleotide sequence ID" value="NZ_JACJTE010000002.1"/>
</dbReference>
<sequence>MAFFHSFTDSIKQKWLQFFQNNRDWITLHMQVESVYTPDGGKRPPSYLILGVLNALEPKLAQLMLPFAKLNPDADTLIEVLDLHFDPDLALGNRFVTNPDVERYVEEAAAVIDEKPEDETLTHSHTNGFAAVAVAQEFTMVDSDDESLGISELEETENGFGDISLSNGHNSKDESLQISSLEADEFGEIAFDSTAAMEVKLDEDEELEDSVLDENAFKDVLSDVWGDETALQKAEESNDFLGEELPAGVFDESEIARLFPNA</sequence>
<organism evidence="1 2">
    <name type="scientific">Nostoc linckia FACHB-391</name>
    <dbReference type="NCBI Taxonomy" id="2692906"/>
    <lineage>
        <taxon>Bacteria</taxon>
        <taxon>Bacillati</taxon>
        <taxon>Cyanobacteriota</taxon>
        <taxon>Cyanophyceae</taxon>
        <taxon>Nostocales</taxon>
        <taxon>Nostocaceae</taxon>
        <taxon>Nostoc</taxon>
    </lineage>
</organism>
<proteinExistence type="predicted"/>
<protein>
    <submittedName>
        <fullName evidence="1">DUF5331 domain-containing protein</fullName>
    </submittedName>
</protein>
<comment type="caution">
    <text evidence="1">The sequence shown here is derived from an EMBL/GenBank/DDBJ whole genome shotgun (WGS) entry which is preliminary data.</text>
</comment>
<dbReference type="Proteomes" id="UP000604661">
    <property type="component" value="Unassembled WGS sequence"/>
</dbReference>